<feature type="transmembrane region" description="Helical" evidence="1">
    <location>
        <begin position="97"/>
        <end position="115"/>
    </location>
</feature>
<accession>A0A941IHX2</accession>
<sequence>MRLTWRDVVALPFMAAIVAAYAAYLSGTEDELLSSTRGVAATMLVLGLGGGCVLGRVGEVFSTGRARGMRLYGVLAGVLGLTALVSGFFALVGGDGTALAVLFGTTMGLWVSATARHAVSPSRPSALDADVLGILGRLRPRH</sequence>
<comment type="caution">
    <text evidence="2">The sequence shown here is derived from an EMBL/GenBank/DDBJ whole genome shotgun (WGS) entry which is preliminary data.</text>
</comment>
<dbReference type="EMBL" id="JAGSOH010000007">
    <property type="protein sequence ID" value="MBR7825598.1"/>
    <property type="molecule type" value="Genomic_DNA"/>
</dbReference>
<dbReference type="Proteomes" id="UP000676325">
    <property type="component" value="Unassembled WGS sequence"/>
</dbReference>
<keyword evidence="1" id="KW-0472">Membrane</keyword>
<evidence type="ECO:0000256" key="1">
    <source>
        <dbReference type="SAM" id="Phobius"/>
    </source>
</evidence>
<protein>
    <submittedName>
        <fullName evidence="2">Uncharacterized protein</fullName>
    </submittedName>
</protein>
<feature type="transmembrane region" description="Helical" evidence="1">
    <location>
        <begin position="38"/>
        <end position="57"/>
    </location>
</feature>
<evidence type="ECO:0000313" key="3">
    <source>
        <dbReference type="Proteomes" id="UP000676325"/>
    </source>
</evidence>
<keyword evidence="3" id="KW-1185">Reference proteome</keyword>
<feature type="transmembrane region" description="Helical" evidence="1">
    <location>
        <begin position="69"/>
        <end position="91"/>
    </location>
</feature>
<organism evidence="2 3">
    <name type="scientific">Actinospica acidithermotolerans</name>
    <dbReference type="NCBI Taxonomy" id="2828514"/>
    <lineage>
        <taxon>Bacteria</taxon>
        <taxon>Bacillati</taxon>
        <taxon>Actinomycetota</taxon>
        <taxon>Actinomycetes</taxon>
        <taxon>Catenulisporales</taxon>
        <taxon>Actinospicaceae</taxon>
        <taxon>Actinospica</taxon>
    </lineage>
</organism>
<dbReference type="AlphaFoldDB" id="A0A941IHX2"/>
<name>A0A941IHX2_9ACTN</name>
<gene>
    <name evidence="2" type="ORF">KDK95_04715</name>
</gene>
<evidence type="ECO:0000313" key="2">
    <source>
        <dbReference type="EMBL" id="MBR7825598.1"/>
    </source>
</evidence>
<dbReference type="RefSeq" id="WP_212516752.1">
    <property type="nucleotide sequence ID" value="NZ_JAGSOH010000007.1"/>
</dbReference>
<reference evidence="2" key="1">
    <citation type="submission" date="2021-04" db="EMBL/GenBank/DDBJ databases">
        <title>Genome based classification of Actinospica acidithermotolerans sp. nov., an actinobacterium isolated from an Indonesian hot spring.</title>
        <authorList>
            <person name="Kusuma A.B."/>
            <person name="Putra K.E."/>
            <person name="Nafisah S."/>
            <person name="Loh J."/>
            <person name="Nouioui I."/>
            <person name="Goodfellow M."/>
        </authorList>
    </citation>
    <scope>NUCLEOTIDE SEQUENCE</scope>
    <source>
        <strain evidence="2">MGRD01-02</strain>
    </source>
</reference>
<proteinExistence type="predicted"/>
<keyword evidence="1" id="KW-1133">Transmembrane helix</keyword>
<keyword evidence="1" id="KW-0812">Transmembrane</keyword>